<dbReference type="SUPFAM" id="SSF48230">
    <property type="entry name" value="Chondroitin AC/alginate lyase"/>
    <property type="match status" value="1"/>
</dbReference>
<evidence type="ECO:0000256" key="1">
    <source>
        <dbReference type="ARBA" id="ARBA00022729"/>
    </source>
</evidence>
<dbReference type="GO" id="GO:0016829">
    <property type="term" value="F:lyase activity"/>
    <property type="evidence" value="ECO:0007669"/>
    <property type="project" value="UniProtKB-KW"/>
</dbReference>
<dbReference type="RefSeq" id="WP_379012801.1">
    <property type="nucleotide sequence ID" value="NZ_JBHSDC010000003.1"/>
</dbReference>
<dbReference type="Pfam" id="PF05426">
    <property type="entry name" value="Alginate_lyase"/>
    <property type="match status" value="1"/>
</dbReference>
<name>A0ABV8PVV9_9BACT</name>
<reference evidence="6" key="1">
    <citation type="journal article" date="2019" name="Int. J. Syst. Evol. Microbiol.">
        <title>The Global Catalogue of Microorganisms (GCM) 10K type strain sequencing project: providing services to taxonomists for standard genome sequencing and annotation.</title>
        <authorList>
            <consortium name="The Broad Institute Genomics Platform"/>
            <consortium name="The Broad Institute Genome Sequencing Center for Infectious Disease"/>
            <person name="Wu L."/>
            <person name="Ma J."/>
        </authorList>
    </citation>
    <scope>NUCLEOTIDE SEQUENCE [LARGE SCALE GENOMIC DNA]</scope>
    <source>
        <strain evidence="6">CECT 8010</strain>
    </source>
</reference>
<organism evidence="5 6">
    <name type="scientific">Parasediminibacterium paludis</name>
    <dbReference type="NCBI Taxonomy" id="908966"/>
    <lineage>
        <taxon>Bacteria</taxon>
        <taxon>Pseudomonadati</taxon>
        <taxon>Bacteroidota</taxon>
        <taxon>Chitinophagia</taxon>
        <taxon>Chitinophagales</taxon>
        <taxon>Chitinophagaceae</taxon>
        <taxon>Parasediminibacterium</taxon>
    </lineage>
</organism>
<dbReference type="EMBL" id="JBHSDC010000003">
    <property type="protein sequence ID" value="MFC4231375.1"/>
    <property type="molecule type" value="Genomic_DNA"/>
</dbReference>
<gene>
    <name evidence="5" type="ORF">ACFOW1_05705</name>
</gene>
<accession>A0ABV8PVV9</accession>
<sequence length="406" mass="46059">MIIKILKLGAIVLASCVAITTTLAQDKQVKLSNTDIIKLDFKSLAKKKAQLKVNDAALLPAYDALIKIADELLQYKPVSVMDKTDLPPSGNKHDYMSIGPYWWPNPNTPNGLPYIRKDGEVNPEVRNYPDKENMPKLCEAVYNLSLAYYFSDNEKYAQHATKLLEVWFLDTATQMHPNLNYGQAIKGVIEGRAEGVIDTRQFIFALDGVTLLKGSKAWTNEKDVALKQWFSLFLNWLNSSKIGKDEMDAKNNHGVWFDAQTLAIALYVGNNAEANEIVTRAAKRLDIQANKDGLFPYELERTTSLHYSVFIMNAFNVIAKLSEQTNTNFWAIETPSGKSFKKCVETIVPFITKQKIWTYPEIRPFQVTDAYPLLLHAGNKYEHPEYLDFIKTTAKGNYNKLLLNLF</sequence>
<keyword evidence="1 3" id="KW-0732">Signal</keyword>
<dbReference type="Gene3D" id="1.50.10.100">
    <property type="entry name" value="Chondroitin AC/alginate lyase"/>
    <property type="match status" value="1"/>
</dbReference>
<proteinExistence type="predicted"/>
<evidence type="ECO:0000313" key="6">
    <source>
        <dbReference type="Proteomes" id="UP001595906"/>
    </source>
</evidence>
<dbReference type="InterPro" id="IPR008397">
    <property type="entry name" value="Alginate_lyase_dom"/>
</dbReference>
<dbReference type="Proteomes" id="UP001595906">
    <property type="component" value="Unassembled WGS sequence"/>
</dbReference>
<protein>
    <submittedName>
        <fullName evidence="5">Alginate lyase family protein</fullName>
    </submittedName>
</protein>
<keyword evidence="6" id="KW-1185">Reference proteome</keyword>
<feature type="chain" id="PRO_5046045351" evidence="3">
    <location>
        <begin position="25"/>
        <end position="406"/>
    </location>
</feature>
<feature type="domain" description="Alginate lyase" evidence="4">
    <location>
        <begin position="79"/>
        <end position="357"/>
    </location>
</feature>
<comment type="caution">
    <text evidence="5">The sequence shown here is derived from an EMBL/GenBank/DDBJ whole genome shotgun (WGS) entry which is preliminary data.</text>
</comment>
<evidence type="ECO:0000256" key="3">
    <source>
        <dbReference type="SAM" id="SignalP"/>
    </source>
</evidence>
<feature type="signal peptide" evidence="3">
    <location>
        <begin position="1"/>
        <end position="24"/>
    </location>
</feature>
<keyword evidence="2 5" id="KW-0456">Lyase</keyword>
<evidence type="ECO:0000259" key="4">
    <source>
        <dbReference type="Pfam" id="PF05426"/>
    </source>
</evidence>
<evidence type="ECO:0000313" key="5">
    <source>
        <dbReference type="EMBL" id="MFC4231375.1"/>
    </source>
</evidence>
<evidence type="ECO:0000256" key="2">
    <source>
        <dbReference type="ARBA" id="ARBA00023239"/>
    </source>
</evidence>
<dbReference type="InterPro" id="IPR008929">
    <property type="entry name" value="Chondroitin_lyas"/>
</dbReference>